<dbReference type="RefSeq" id="WP_036496952.1">
    <property type="nucleotide sequence ID" value="NZ_JAAXOR010000005.1"/>
</dbReference>
<proteinExistence type="predicted"/>
<protein>
    <recommendedName>
        <fullName evidence="3">Coenzyme Q-binding protein COQ10 START domain-containing protein</fullName>
    </recommendedName>
</protein>
<reference evidence="1 2" key="1">
    <citation type="submission" date="2017-07" db="EMBL/GenBank/DDBJ databases">
        <title>First draft Genome Sequence of Nocardia cerradoensis isolated from human infection.</title>
        <authorList>
            <person name="Carrasco G."/>
        </authorList>
    </citation>
    <scope>NUCLEOTIDE SEQUENCE [LARGE SCALE GENOMIC DNA]</scope>
    <source>
        <strain evidence="1 2">CNM20130759</strain>
    </source>
</reference>
<comment type="caution">
    <text evidence="1">The sequence shown here is derived from an EMBL/GenBank/DDBJ whole genome shotgun (WGS) entry which is preliminary data.</text>
</comment>
<evidence type="ECO:0000313" key="1">
    <source>
        <dbReference type="EMBL" id="OXR46505.1"/>
    </source>
</evidence>
<dbReference type="InterPro" id="IPR019587">
    <property type="entry name" value="Polyketide_cyclase/dehydratase"/>
</dbReference>
<dbReference type="InterPro" id="IPR023393">
    <property type="entry name" value="START-like_dom_sf"/>
</dbReference>
<dbReference type="Gene3D" id="3.30.530.20">
    <property type="match status" value="1"/>
</dbReference>
<dbReference type="SUPFAM" id="SSF55961">
    <property type="entry name" value="Bet v1-like"/>
    <property type="match status" value="1"/>
</dbReference>
<evidence type="ECO:0008006" key="3">
    <source>
        <dbReference type="Google" id="ProtNLM"/>
    </source>
</evidence>
<dbReference type="CDD" id="cd07812">
    <property type="entry name" value="SRPBCC"/>
    <property type="match status" value="1"/>
</dbReference>
<dbReference type="Proteomes" id="UP000215506">
    <property type="component" value="Unassembled WGS sequence"/>
</dbReference>
<evidence type="ECO:0000313" key="2">
    <source>
        <dbReference type="Proteomes" id="UP000215506"/>
    </source>
</evidence>
<accession>A0A231HCD2</accession>
<dbReference type="AlphaFoldDB" id="A0A231HCD2"/>
<dbReference type="Pfam" id="PF10604">
    <property type="entry name" value="Polyketide_cyc2"/>
    <property type="match status" value="1"/>
</dbReference>
<gene>
    <name evidence="1" type="ORF">B7C42_01475</name>
</gene>
<keyword evidence="2" id="KW-1185">Reference proteome</keyword>
<dbReference type="EMBL" id="NGAF01000002">
    <property type="protein sequence ID" value="OXR46505.1"/>
    <property type="molecule type" value="Genomic_DNA"/>
</dbReference>
<organism evidence="1 2">
    <name type="scientific">Nocardia cerradoensis</name>
    <dbReference type="NCBI Taxonomy" id="85688"/>
    <lineage>
        <taxon>Bacteria</taxon>
        <taxon>Bacillati</taxon>
        <taxon>Actinomycetota</taxon>
        <taxon>Actinomycetes</taxon>
        <taxon>Mycobacteriales</taxon>
        <taxon>Nocardiaceae</taxon>
        <taxon>Nocardia</taxon>
    </lineage>
</organism>
<sequence>MTAVKIVADCAAPAETAFDYVNDYRHLPEFVTEVHSFRPITDQVAGLGATFDTEIKLGPASLTSRLQIVRWEKNVAIAVKAVTGFEIESTFLFHPRGDRDCTVDAIVEYRVPGGLAGKVLGKTIEPFVKLSVKHTTHNLTTKIAEYQRTLDS</sequence>
<name>A0A231HCD2_9NOCA</name>